<dbReference type="EC" id="3.6.1.10" evidence="3 12"/>
<keyword evidence="11" id="KW-0325">Glycoprotein</keyword>
<dbReference type="Gene3D" id="3.60.21.10">
    <property type="match status" value="1"/>
</dbReference>
<dbReference type="PANTHER" id="PTHR10340:SF55">
    <property type="entry name" value="ENDOPOLYPHOSPHATASE"/>
    <property type="match status" value="1"/>
</dbReference>
<feature type="chain" id="PRO_5004651344" description="Endopolyphosphatase" evidence="14">
    <location>
        <begin position="19"/>
        <end position="683"/>
    </location>
</feature>
<keyword evidence="9" id="KW-1133">Transmembrane helix</keyword>
<dbReference type="GO" id="GO:0005774">
    <property type="term" value="C:vacuolar membrane"/>
    <property type="evidence" value="ECO:0007669"/>
    <property type="project" value="UniProtKB-SubCell"/>
</dbReference>
<protein>
    <recommendedName>
        <fullName evidence="4 12">Endopolyphosphatase</fullName>
        <ecNumber evidence="3 12">3.6.1.10</ecNumber>
    </recommendedName>
</protein>
<evidence type="ECO:0000256" key="12">
    <source>
        <dbReference type="PIRNR" id="PIRNR027093"/>
    </source>
</evidence>
<dbReference type="Pfam" id="PF00149">
    <property type="entry name" value="Metallophos"/>
    <property type="match status" value="1"/>
</dbReference>
<keyword evidence="5 12" id="KW-0926">Vacuole</keyword>
<evidence type="ECO:0000256" key="13">
    <source>
        <dbReference type="SAM" id="MobiDB-lite"/>
    </source>
</evidence>
<feature type="signal peptide" evidence="14">
    <location>
        <begin position="1"/>
        <end position="18"/>
    </location>
</feature>
<dbReference type="InterPro" id="IPR004843">
    <property type="entry name" value="Calcineurin-like_PHP"/>
</dbReference>
<feature type="compositionally biased region" description="Basic residues" evidence="13">
    <location>
        <begin position="341"/>
        <end position="365"/>
    </location>
</feature>
<evidence type="ECO:0000256" key="1">
    <source>
        <dbReference type="ARBA" id="ARBA00004576"/>
    </source>
</evidence>
<proteinExistence type="inferred from homology"/>
<dbReference type="GO" id="GO:0008081">
    <property type="term" value="F:phosphoric diester hydrolase activity"/>
    <property type="evidence" value="ECO:0007669"/>
    <property type="project" value="TreeGrafter"/>
</dbReference>
<dbReference type="AlphaFoldDB" id="U4L6W7"/>
<comment type="subcellular location">
    <subcellularLocation>
        <location evidence="1">Vacuole membrane</location>
        <topology evidence="1">Single-pass type II membrane protein</topology>
    </subcellularLocation>
</comment>
<keyword evidence="14" id="KW-0732">Signal</keyword>
<dbReference type="PANTHER" id="PTHR10340">
    <property type="entry name" value="SPHINGOMYELIN PHOSPHODIESTERASE"/>
    <property type="match status" value="1"/>
</dbReference>
<organism evidence="16 17">
    <name type="scientific">Pyronema omphalodes (strain CBS 100304)</name>
    <name type="common">Pyronema confluens</name>
    <dbReference type="NCBI Taxonomy" id="1076935"/>
    <lineage>
        <taxon>Eukaryota</taxon>
        <taxon>Fungi</taxon>
        <taxon>Dikarya</taxon>
        <taxon>Ascomycota</taxon>
        <taxon>Pezizomycotina</taxon>
        <taxon>Pezizomycetes</taxon>
        <taxon>Pezizales</taxon>
        <taxon>Pyronemataceae</taxon>
        <taxon>Pyronema</taxon>
    </lineage>
</organism>
<dbReference type="PIRSF" id="PIRSF027093">
    <property type="entry name" value="EndopolyPtase_N1"/>
    <property type="match status" value="1"/>
</dbReference>
<keyword evidence="6" id="KW-0812">Transmembrane</keyword>
<comment type="similarity">
    <text evidence="2">Belongs to the endopolyphosphatase PPN1 family.</text>
</comment>
<feature type="region of interest" description="Disordered" evidence="13">
    <location>
        <begin position="339"/>
        <end position="373"/>
    </location>
</feature>
<feature type="region of interest" description="Disordered" evidence="13">
    <location>
        <begin position="471"/>
        <end position="508"/>
    </location>
</feature>
<keyword evidence="17" id="KW-1185">Reference proteome</keyword>
<evidence type="ECO:0000313" key="16">
    <source>
        <dbReference type="EMBL" id="CCX12225.1"/>
    </source>
</evidence>
<evidence type="ECO:0000313" key="17">
    <source>
        <dbReference type="Proteomes" id="UP000018144"/>
    </source>
</evidence>
<evidence type="ECO:0000256" key="10">
    <source>
        <dbReference type="ARBA" id="ARBA00023136"/>
    </source>
</evidence>
<evidence type="ECO:0000256" key="11">
    <source>
        <dbReference type="ARBA" id="ARBA00023180"/>
    </source>
</evidence>
<evidence type="ECO:0000256" key="8">
    <source>
        <dbReference type="ARBA" id="ARBA00022968"/>
    </source>
</evidence>
<evidence type="ECO:0000256" key="9">
    <source>
        <dbReference type="ARBA" id="ARBA00022989"/>
    </source>
</evidence>
<dbReference type="GO" id="GO:0000298">
    <property type="term" value="F:endopolyphosphatase activity"/>
    <property type="evidence" value="ECO:0007669"/>
    <property type="project" value="UniProtKB-EC"/>
</dbReference>
<dbReference type="GO" id="GO:0006798">
    <property type="term" value="P:polyphosphate catabolic process"/>
    <property type="evidence" value="ECO:0007669"/>
    <property type="project" value="TreeGrafter"/>
</dbReference>
<dbReference type="SUPFAM" id="SSF56300">
    <property type="entry name" value="Metallo-dependent phosphatases"/>
    <property type="match status" value="1"/>
</dbReference>
<name>U4L6W7_PYROM</name>
<keyword evidence="7 12" id="KW-0378">Hydrolase</keyword>
<feature type="compositionally biased region" description="Pro residues" evidence="13">
    <location>
        <begin position="497"/>
        <end position="508"/>
    </location>
</feature>
<gene>
    <name evidence="16" type="ORF">PCON_11819</name>
</gene>
<dbReference type="GO" id="GO:0004309">
    <property type="term" value="F:exopolyphosphatase activity"/>
    <property type="evidence" value="ECO:0007669"/>
    <property type="project" value="TreeGrafter"/>
</dbReference>
<dbReference type="InterPro" id="IPR029052">
    <property type="entry name" value="Metallo-depent_PP-like"/>
</dbReference>
<dbReference type="InterPro" id="IPR012358">
    <property type="entry name" value="EndopolyPtase_N1"/>
</dbReference>
<accession>U4L6W7</accession>
<evidence type="ECO:0000256" key="4">
    <source>
        <dbReference type="ARBA" id="ARBA00014458"/>
    </source>
</evidence>
<comment type="catalytic activity">
    <reaction evidence="12">
        <text>[phosphate](n+1) + n H2O = (n+1) phosphate + n H(+)</text>
        <dbReference type="Rhea" id="RHEA:22452"/>
        <dbReference type="Rhea" id="RHEA-COMP:14280"/>
        <dbReference type="ChEBI" id="CHEBI:15377"/>
        <dbReference type="ChEBI" id="CHEBI:15378"/>
        <dbReference type="ChEBI" id="CHEBI:16838"/>
        <dbReference type="ChEBI" id="CHEBI:43474"/>
        <dbReference type="EC" id="3.6.1.10"/>
    </reaction>
</comment>
<feature type="domain" description="Calcineurin-like phosphoesterase" evidence="15">
    <location>
        <begin position="49"/>
        <end position="305"/>
    </location>
</feature>
<evidence type="ECO:0000256" key="3">
    <source>
        <dbReference type="ARBA" id="ARBA00012459"/>
    </source>
</evidence>
<keyword evidence="8" id="KW-0735">Signal-anchor</keyword>
<dbReference type="CDD" id="cd00842">
    <property type="entry name" value="MPP_ASMase"/>
    <property type="match status" value="1"/>
</dbReference>
<evidence type="ECO:0000256" key="5">
    <source>
        <dbReference type="ARBA" id="ARBA00022554"/>
    </source>
</evidence>
<dbReference type="OMA" id="WAERYSV"/>
<dbReference type="OrthoDB" id="348678at2759"/>
<evidence type="ECO:0000256" key="7">
    <source>
        <dbReference type="ARBA" id="ARBA00022801"/>
    </source>
</evidence>
<dbReference type="EMBL" id="HF935685">
    <property type="protein sequence ID" value="CCX12225.1"/>
    <property type="molecule type" value="Genomic_DNA"/>
</dbReference>
<reference evidence="16 17" key="1">
    <citation type="journal article" date="2013" name="PLoS Genet.">
        <title>The genome and development-dependent transcriptomes of Pyronema confluens: a window into fungal evolution.</title>
        <authorList>
            <person name="Traeger S."/>
            <person name="Altegoer F."/>
            <person name="Freitag M."/>
            <person name="Gabaldon T."/>
            <person name="Kempken F."/>
            <person name="Kumar A."/>
            <person name="Marcet-Houben M."/>
            <person name="Poggeler S."/>
            <person name="Stajich J.E."/>
            <person name="Nowrousian M."/>
        </authorList>
    </citation>
    <scope>NUCLEOTIDE SEQUENCE [LARGE SCALE GENOMIC DNA]</scope>
    <source>
        <strain evidence="17">CBS 100304</strain>
        <tissue evidence="16">Vegetative mycelium</tissue>
    </source>
</reference>
<evidence type="ECO:0000256" key="6">
    <source>
        <dbReference type="ARBA" id="ARBA00022692"/>
    </source>
</evidence>
<dbReference type="STRING" id="1076935.U4L6W7"/>
<dbReference type="InterPro" id="IPR041805">
    <property type="entry name" value="ASMase/PPN1_MPP"/>
</dbReference>
<evidence type="ECO:0000256" key="2">
    <source>
        <dbReference type="ARBA" id="ARBA00010399"/>
    </source>
</evidence>
<sequence length="683" mass="77232">MLFSSIVTILSAATAVSASVVPEQKPLRLIPVNRQSDSFERTPKKLHGRFLHITDFHPDGHYKVGSDADITCHRGEGNAGYYGLEKSNCDTPISLVNETFKWIEENLRDHIDFVIWTGDSARHDNDVKIPRTPTEIYALNEMLVSKMVSTFGRSNATGSETNVPVVPTIGNNDIFPHNIMLPGPSKLTKEYVELWKEFIPEDQYHIFHKGAYFSQQVVPGKNGKVGAGSDGGLVVISLNTIYFYDANKAVDGCDVKGSPGYDQMEWLNVQLSLMRDRNQKAILIGHVPPTWTSEKMNWDESCWKKYVLWSRQYRDLIVGHLYGHMNLDHFVLLDSNELKPPHLKNPKKGKKHKKGRKKKGRKGGKGKSAMPGFSRISSDVCEINEYDPEEDPIITINSAESYLHSLREAFEQMLIPDKKSESDTNKNHVDKWSERYVMAHVGPSVVPNYFPTMRVVEYNTTGLVDGAGMMVFDPHSESAPPPVKPPKKRPDDGSVVPEPPSKSSPPGPAYSVQAFTMMSYKQYFANLTKANEIHEHNLIMEARGELRKRDNTAQVQYEIEYDTAHDDVYKLQDLTVGSYVDLARRMVDARNNDKDHKSTVVATEEETDIVNTADLEDDIDITDDNVVDADKKKKKKQKKKKKGNKARDKVWHAFIKRAFIGTIDDDDVYNFEAVKVQQEELGC</sequence>
<comment type="function">
    <text evidence="12">Catalyzes the hydrolysis of inorganic polyphosphate (polyP) chains of many hundreds of phosphate residues into shorter lengths.</text>
</comment>
<dbReference type="eggNOG" id="KOG3770">
    <property type="taxonomic scope" value="Eukaryota"/>
</dbReference>
<dbReference type="Proteomes" id="UP000018144">
    <property type="component" value="Unassembled WGS sequence"/>
</dbReference>
<dbReference type="GO" id="GO:0000324">
    <property type="term" value="C:fungal-type vacuole"/>
    <property type="evidence" value="ECO:0007669"/>
    <property type="project" value="TreeGrafter"/>
</dbReference>
<evidence type="ECO:0000256" key="14">
    <source>
        <dbReference type="SAM" id="SignalP"/>
    </source>
</evidence>
<evidence type="ECO:0000259" key="15">
    <source>
        <dbReference type="Pfam" id="PF00149"/>
    </source>
</evidence>
<keyword evidence="10 12" id="KW-0472">Membrane</keyword>